<protein>
    <submittedName>
        <fullName evidence="1">Uncharacterized protein</fullName>
    </submittedName>
</protein>
<comment type="caution">
    <text evidence="1">The sequence shown here is derived from an EMBL/GenBank/DDBJ whole genome shotgun (WGS) entry which is preliminary data.</text>
</comment>
<dbReference type="EMBL" id="JAGTJR010000019">
    <property type="protein sequence ID" value="KAH7045343.1"/>
    <property type="molecule type" value="Genomic_DNA"/>
</dbReference>
<name>A0ABQ8G5K2_9PEZI</name>
<evidence type="ECO:0000313" key="1">
    <source>
        <dbReference type="EMBL" id="KAH7045343.1"/>
    </source>
</evidence>
<evidence type="ECO:0000313" key="2">
    <source>
        <dbReference type="Proteomes" id="UP000774617"/>
    </source>
</evidence>
<keyword evidence="2" id="KW-1185">Reference proteome</keyword>
<accession>A0ABQ8G5K2</accession>
<proteinExistence type="predicted"/>
<reference evidence="1 2" key="1">
    <citation type="journal article" date="2021" name="Nat. Commun.">
        <title>Genetic determinants of endophytism in the Arabidopsis root mycobiome.</title>
        <authorList>
            <person name="Mesny F."/>
            <person name="Miyauchi S."/>
            <person name="Thiergart T."/>
            <person name="Pickel B."/>
            <person name="Atanasova L."/>
            <person name="Karlsson M."/>
            <person name="Huettel B."/>
            <person name="Barry K.W."/>
            <person name="Haridas S."/>
            <person name="Chen C."/>
            <person name="Bauer D."/>
            <person name="Andreopoulos W."/>
            <person name="Pangilinan J."/>
            <person name="LaButti K."/>
            <person name="Riley R."/>
            <person name="Lipzen A."/>
            <person name="Clum A."/>
            <person name="Drula E."/>
            <person name="Henrissat B."/>
            <person name="Kohler A."/>
            <person name="Grigoriev I.V."/>
            <person name="Martin F.M."/>
            <person name="Hacquard S."/>
        </authorList>
    </citation>
    <scope>NUCLEOTIDE SEQUENCE [LARGE SCALE GENOMIC DNA]</scope>
    <source>
        <strain evidence="1 2">MPI-SDFR-AT-0080</strain>
    </source>
</reference>
<gene>
    <name evidence="1" type="ORF">B0J12DRAFT_155644</name>
</gene>
<sequence>MGKNSRWRPIENKLLDSSIATEAPTSLLEPLLFSILNLEQPSTWVSGTQRQRATLCRHKDGNENCSNCIGCKDCMNCSNCTNCTACSFSSNLQNCQRSQHCSNSSNLIDCDHCSNCSNLKGRSNASNEHGIAW</sequence>
<dbReference type="Proteomes" id="UP000774617">
    <property type="component" value="Unassembled WGS sequence"/>
</dbReference>
<organism evidence="1 2">
    <name type="scientific">Macrophomina phaseolina</name>
    <dbReference type="NCBI Taxonomy" id="35725"/>
    <lineage>
        <taxon>Eukaryota</taxon>
        <taxon>Fungi</taxon>
        <taxon>Dikarya</taxon>
        <taxon>Ascomycota</taxon>
        <taxon>Pezizomycotina</taxon>
        <taxon>Dothideomycetes</taxon>
        <taxon>Dothideomycetes incertae sedis</taxon>
        <taxon>Botryosphaeriales</taxon>
        <taxon>Botryosphaeriaceae</taxon>
        <taxon>Macrophomina</taxon>
    </lineage>
</organism>